<accession>A0A310SGZ7</accession>
<dbReference type="AlphaFoldDB" id="A0A310SGZ7"/>
<gene>
    <name evidence="1" type="ORF">WN48_00382</name>
</gene>
<reference evidence="1 2" key="1">
    <citation type="submission" date="2015-07" db="EMBL/GenBank/DDBJ databases">
        <title>The genome of Eufriesea mexicana.</title>
        <authorList>
            <person name="Pan H."/>
            <person name="Kapheim K."/>
        </authorList>
    </citation>
    <scope>NUCLEOTIDE SEQUENCE [LARGE SCALE GENOMIC DNA]</scope>
    <source>
        <strain evidence="1">0111107269</strain>
        <tissue evidence="1">Whole body</tissue>
    </source>
</reference>
<organism evidence="1 2">
    <name type="scientific">Eufriesea mexicana</name>
    <dbReference type="NCBI Taxonomy" id="516756"/>
    <lineage>
        <taxon>Eukaryota</taxon>
        <taxon>Metazoa</taxon>
        <taxon>Ecdysozoa</taxon>
        <taxon>Arthropoda</taxon>
        <taxon>Hexapoda</taxon>
        <taxon>Insecta</taxon>
        <taxon>Pterygota</taxon>
        <taxon>Neoptera</taxon>
        <taxon>Endopterygota</taxon>
        <taxon>Hymenoptera</taxon>
        <taxon>Apocrita</taxon>
        <taxon>Aculeata</taxon>
        <taxon>Apoidea</taxon>
        <taxon>Anthophila</taxon>
        <taxon>Apidae</taxon>
        <taxon>Eufriesea</taxon>
    </lineage>
</organism>
<keyword evidence="2" id="KW-1185">Reference proteome</keyword>
<sequence>MHTVVNVLKIAALEDLAAQATRLFRDFVARFQGGDDSIQPVCRNQRRCYGGPNRHSDRVNASGVVTETILAALSGLAPDRLGRDLSDGGILGRDLRPLLILIVSVVGSPERETVATGAVTSRAESP</sequence>
<evidence type="ECO:0000313" key="1">
    <source>
        <dbReference type="EMBL" id="OAD52702.1"/>
    </source>
</evidence>
<proteinExistence type="predicted"/>
<name>A0A310SGZ7_9HYME</name>
<dbReference type="EMBL" id="KQ770113">
    <property type="protein sequence ID" value="OAD52702.1"/>
    <property type="molecule type" value="Genomic_DNA"/>
</dbReference>
<protein>
    <submittedName>
        <fullName evidence="1">Uncharacterized protein</fullName>
    </submittedName>
</protein>
<dbReference type="Proteomes" id="UP000250275">
    <property type="component" value="Unassembled WGS sequence"/>
</dbReference>
<evidence type="ECO:0000313" key="2">
    <source>
        <dbReference type="Proteomes" id="UP000250275"/>
    </source>
</evidence>